<organism evidence="2 3">
    <name type="scientific">Macrostomum lignano</name>
    <dbReference type="NCBI Taxonomy" id="282301"/>
    <lineage>
        <taxon>Eukaryota</taxon>
        <taxon>Metazoa</taxon>
        <taxon>Spiralia</taxon>
        <taxon>Lophotrochozoa</taxon>
        <taxon>Platyhelminthes</taxon>
        <taxon>Rhabditophora</taxon>
        <taxon>Macrostomorpha</taxon>
        <taxon>Macrostomida</taxon>
        <taxon>Macrostomidae</taxon>
        <taxon>Macrostomum</taxon>
    </lineage>
</organism>
<feature type="compositionally biased region" description="Polar residues" evidence="1">
    <location>
        <begin position="213"/>
        <end position="239"/>
    </location>
</feature>
<gene>
    <name evidence="2" type="ORF">BOX15_Mlig023255g2</name>
</gene>
<name>A0A267H0G1_9PLAT</name>
<feature type="region of interest" description="Disordered" evidence="1">
    <location>
        <begin position="566"/>
        <end position="614"/>
    </location>
</feature>
<feature type="compositionally biased region" description="Low complexity" evidence="1">
    <location>
        <begin position="589"/>
        <end position="607"/>
    </location>
</feature>
<comment type="caution">
    <text evidence="2">The sequence shown here is derived from an EMBL/GenBank/DDBJ whole genome shotgun (WGS) entry which is preliminary data.</text>
</comment>
<evidence type="ECO:0000313" key="3">
    <source>
        <dbReference type="Proteomes" id="UP000215902"/>
    </source>
</evidence>
<proteinExistence type="predicted"/>
<dbReference type="EMBL" id="NIVC01000073">
    <property type="protein sequence ID" value="PAA91781.1"/>
    <property type="molecule type" value="Genomic_DNA"/>
</dbReference>
<evidence type="ECO:0000256" key="1">
    <source>
        <dbReference type="SAM" id="MobiDB-lite"/>
    </source>
</evidence>
<evidence type="ECO:0000313" key="2">
    <source>
        <dbReference type="EMBL" id="PAA91781.1"/>
    </source>
</evidence>
<feature type="compositionally biased region" description="Low complexity" evidence="1">
    <location>
        <begin position="299"/>
        <end position="320"/>
    </location>
</feature>
<dbReference type="AlphaFoldDB" id="A0A267H0G1"/>
<dbReference type="Proteomes" id="UP000215902">
    <property type="component" value="Unassembled WGS sequence"/>
</dbReference>
<feature type="compositionally biased region" description="Polar residues" evidence="1">
    <location>
        <begin position="274"/>
        <end position="283"/>
    </location>
</feature>
<reference evidence="2 3" key="1">
    <citation type="submission" date="2017-06" db="EMBL/GenBank/DDBJ databases">
        <title>A platform for efficient transgenesis in Macrostomum lignano, a flatworm model organism for stem cell research.</title>
        <authorList>
            <person name="Berezikov E."/>
        </authorList>
    </citation>
    <scope>NUCLEOTIDE SEQUENCE [LARGE SCALE GENOMIC DNA]</scope>
    <source>
        <strain evidence="2">DV1</strain>
        <tissue evidence="2">Whole organism</tissue>
    </source>
</reference>
<feature type="region of interest" description="Disordered" evidence="1">
    <location>
        <begin position="204"/>
        <end position="320"/>
    </location>
</feature>
<keyword evidence="3" id="KW-1185">Reference proteome</keyword>
<accession>A0A267H0G1</accession>
<protein>
    <submittedName>
        <fullName evidence="2">Uncharacterized protein</fullName>
    </submittedName>
</protein>
<sequence length="1039" mass="112983">MRMLIIELLGSREGIERSEWGFGHRQIWSRRIRFFKREIHVCQSLLKASKENRNSGNRWQQMDVANLHRLAIRTSASLSEALQSSRSILEALQSMNASDCTSAAGVGEVEQQQQQLFAEASNNSLPLQNSLSSTELQQLHHKKVAQQHQRPHHGLKQSYSSFTESASIVEVSRDSLLEPNSSDELGLQSTWEKAQTRLLQAMDVGGGAKARRSQSVSKASSRLHTQQQQKRQKLPPSNHQPHRRQTSRSSSSMATTGPSPGATGQAAARKKNVARQTSASDLSVSRPAATAAVGKKTSARAARPKAAGAPAESGAAKKAAAATKEPIEECGQQEAACLRSVDGLLQACRQSLGHPSLVVAYADTVARQCRTLLRRLAPYRRPEARPFIASAEQLDSAREAAQSVVKDAKLSGLTQQHLGRLTDSLGPLQAQLRLHLSPETELPGLDPGQQLRYFCEYCYLLLEDRSRPQDTDSKTVSPVVAARANTLLRMMRHFMEKPQLLGAACDSALLTRCWHRLSGVLSHGAPDCQSVAWRLRQGTEGAEFAAELVTLCGQLIREAELRTEAAAGEQQQSKERKIQQQDLQSASASWQPQDQSGQQQQQRPQSPHSCDRRTSASQLTGILSTVCSSADCVIRHLKRLVEATTATAGGADVDRGGHGSAVENINAIGNRLGESISRLTSVLDSAGASLRVKPAYLARLDQLKSGCLTSSLSSLSFEFFYSVFTDTLLLRRSLGRRLLQADSADAASSCTGGKAATAAAADQLMLETAATNEVQTAPATNTEEVASLLSLISSVSCDLYLAIADVSSQGDGRVVGRIDNSVLGVAFQCELRHLTALAERHGFSRLGAAKRRRLQQAILRLTAHMKAGGGGGSHLQPKSVKTLIRLLLEIRLHLDRQNLESSEQLWLVEKTLSFAALPRYLALRGSRVLEFTCWSQDSPQLRRMLNPYSKDPGVLRVERQCRCRVSLLLPSSYSTDEKSETASVGNRTGSRSLRSCQLVVDLRACHGGSHSACIRLLSGALKLTLEPCQATVQVPIKLA</sequence>
<feature type="compositionally biased region" description="Polar residues" evidence="1">
    <location>
        <begin position="247"/>
        <end position="258"/>
    </location>
</feature>